<evidence type="ECO:0008006" key="3">
    <source>
        <dbReference type="Google" id="ProtNLM"/>
    </source>
</evidence>
<proteinExistence type="predicted"/>
<dbReference type="InterPro" id="IPR001387">
    <property type="entry name" value="Cro/C1-type_HTH"/>
</dbReference>
<reference evidence="1 2" key="1">
    <citation type="submission" date="2019-09" db="EMBL/GenBank/DDBJ databases">
        <authorList>
            <person name="Depoorter E."/>
        </authorList>
    </citation>
    <scope>NUCLEOTIDE SEQUENCE [LARGE SCALE GENOMIC DNA]</scope>
    <source>
        <strain evidence="1">LMG 13014</strain>
    </source>
</reference>
<dbReference type="CDD" id="cd00093">
    <property type="entry name" value="HTH_XRE"/>
    <property type="match status" value="1"/>
</dbReference>
<dbReference type="EMBL" id="CABVQC010000025">
    <property type="protein sequence ID" value="VWB83262.1"/>
    <property type="molecule type" value="Genomic_DNA"/>
</dbReference>
<evidence type="ECO:0000313" key="2">
    <source>
        <dbReference type="Proteomes" id="UP000494261"/>
    </source>
</evidence>
<gene>
    <name evidence="1" type="ORF">BLA13014_03840</name>
</gene>
<dbReference type="InterPro" id="IPR010982">
    <property type="entry name" value="Lambda_DNA-bd_dom_sf"/>
</dbReference>
<organism evidence="1 2">
    <name type="scientific">Burkholderia aenigmatica</name>
    <dbReference type="NCBI Taxonomy" id="2015348"/>
    <lineage>
        <taxon>Bacteria</taxon>
        <taxon>Pseudomonadati</taxon>
        <taxon>Pseudomonadota</taxon>
        <taxon>Betaproteobacteria</taxon>
        <taxon>Burkholderiales</taxon>
        <taxon>Burkholderiaceae</taxon>
        <taxon>Burkholderia</taxon>
        <taxon>Burkholderia cepacia complex</taxon>
    </lineage>
</organism>
<sequence>MITDLMDAGLTQMEIERRTGIDQSTVSSLYTGKRGKRVSYEVVSKLLELYKEVIGEPKEGK</sequence>
<dbReference type="AlphaFoldDB" id="A0A6P2MD57"/>
<name>A0A6P2MD57_9BURK</name>
<dbReference type="GO" id="GO:0003677">
    <property type="term" value="F:DNA binding"/>
    <property type="evidence" value="ECO:0007669"/>
    <property type="project" value="InterPro"/>
</dbReference>
<dbReference type="Pfam" id="PF13560">
    <property type="entry name" value="HTH_31"/>
    <property type="match status" value="1"/>
</dbReference>
<accession>A0A6P2MD57</accession>
<dbReference type="SUPFAM" id="SSF47413">
    <property type="entry name" value="lambda repressor-like DNA-binding domains"/>
    <property type="match status" value="1"/>
</dbReference>
<protein>
    <recommendedName>
        <fullName evidence="3">HTH cro/C1-type domain-containing protein</fullName>
    </recommendedName>
</protein>
<evidence type="ECO:0000313" key="1">
    <source>
        <dbReference type="EMBL" id="VWB83262.1"/>
    </source>
</evidence>
<dbReference type="RefSeq" id="WP_175023636.1">
    <property type="nucleotide sequence ID" value="NZ_CABVQC010000025.1"/>
</dbReference>
<dbReference type="Gene3D" id="1.10.260.40">
    <property type="entry name" value="lambda repressor-like DNA-binding domains"/>
    <property type="match status" value="1"/>
</dbReference>
<dbReference type="Proteomes" id="UP000494261">
    <property type="component" value="Unassembled WGS sequence"/>
</dbReference>